<dbReference type="RefSeq" id="WP_302928113.1">
    <property type="nucleotide sequence ID" value="NZ_JAJEPW010000009.1"/>
</dbReference>
<evidence type="ECO:0000256" key="1">
    <source>
        <dbReference type="SAM" id="Phobius"/>
    </source>
</evidence>
<dbReference type="Proteomes" id="UP001199319">
    <property type="component" value="Unassembled WGS sequence"/>
</dbReference>
<feature type="transmembrane region" description="Helical" evidence="1">
    <location>
        <begin position="41"/>
        <end position="63"/>
    </location>
</feature>
<sequence>MKERNWKYKITGNWFGPMVIAITTAVSGGFTFWLYTAHDGAFVGLGGLTAFFAIICVLSAYGAMSFKLLVDKDGFYFRTKPGNGRYYRYSEICSMWLSSGRETDTQEATYCNFETIEGKRSRFLVLDPHLDAVDYMIERVEAVGSRRGDDDFDREIVITGKTESVVIIILVIFGFPILYLMLFGWTTMPLIFRMIPVAILLFSIVRAFSHGLFYILKIQKDGFYCRTNPLNGRYYRYSDILDCCLVESQRNMRRSATRYGYYMKFTDCENQTHRVPYNKSLYEGEIDELVARIKRAKEDEA</sequence>
<evidence type="ECO:0000313" key="2">
    <source>
        <dbReference type="EMBL" id="MCC2128803.1"/>
    </source>
</evidence>
<feature type="transmembrane region" description="Helical" evidence="1">
    <location>
        <begin position="191"/>
        <end position="216"/>
    </location>
</feature>
<proteinExistence type="predicted"/>
<feature type="transmembrane region" description="Helical" evidence="1">
    <location>
        <begin position="164"/>
        <end position="185"/>
    </location>
</feature>
<feature type="transmembrane region" description="Helical" evidence="1">
    <location>
        <begin position="12"/>
        <end position="35"/>
    </location>
</feature>
<keyword evidence="1" id="KW-0472">Membrane</keyword>
<dbReference type="EMBL" id="JAJEPW010000009">
    <property type="protein sequence ID" value="MCC2128803.1"/>
    <property type="molecule type" value="Genomic_DNA"/>
</dbReference>
<accession>A0AAE3ACZ2</accession>
<keyword evidence="1" id="KW-1133">Transmembrane helix</keyword>
<reference evidence="2" key="1">
    <citation type="submission" date="2021-10" db="EMBL/GenBank/DDBJ databases">
        <title>Anaerobic single-cell dispensing facilitates the cultivation of human gut bacteria.</title>
        <authorList>
            <person name="Afrizal A."/>
        </authorList>
    </citation>
    <scope>NUCLEOTIDE SEQUENCE</scope>
    <source>
        <strain evidence="2">CLA-AA-H272</strain>
    </source>
</reference>
<name>A0AAE3ACZ2_9FIRM</name>
<protein>
    <submittedName>
        <fullName evidence="2">Uncharacterized protein</fullName>
    </submittedName>
</protein>
<gene>
    <name evidence="2" type="ORF">LKD37_04600</name>
</gene>
<keyword evidence="1" id="KW-0812">Transmembrane</keyword>
<dbReference type="AlphaFoldDB" id="A0AAE3ACZ2"/>
<keyword evidence="3" id="KW-1185">Reference proteome</keyword>
<comment type="caution">
    <text evidence="2">The sequence shown here is derived from an EMBL/GenBank/DDBJ whole genome shotgun (WGS) entry which is preliminary data.</text>
</comment>
<evidence type="ECO:0000313" key="3">
    <source>
        <dbReference type="Proteomes" id="UP001199319"/>
    </source>
</evidence>
<organism evidence="2 3">
    <name type="scientific">Brotocaccenecus cirricatena</name>
    <dbReference type="NCBI Taxonomy" id="3064195"/>
    <lineage>
        <taxon>Bacteria</taxon>
        <taxon>Bacillati</taxon>
        <taxon>Bacillota</taxon>
        <taxon>Clostridia</taxon>
        <taxon>Eubacteriales</taxon>
        <taxon>Oscillospiraceae</taxon>
        <taxon>Brotocaccenecus</taxon>
    </lineage>
</organism>